<name>A4X526_SALTO</name>
<protein>
    <submittedName>
        <fullName evidence="2">Uncharacterized protein</fullName>
    </submittedName>
</protein>
<feature type="region of interest" description="Disordered" evidence="1">
    <location>
        <begin position="674"/>
        <end position="702"/>
    </location>
</feature>
<dbReference type="PATRIC" id="fig|369723.5.peg.1541"/>
<dbReference type="STRING" id="369723.Strop_1510"/>
<evidence type="ECO:0000256" key="1">
    <source>
        <dbReference type="SAM" id="MobiDB-lite"/>
    </source>
</evidence>
<reference evidence="3" key="1">
    <citation type="journal article" date="2007" name="Proc. Natl. Acad. Sci. U.S.A.">
        <title>Genome sequencing reveals complex secondary metabolome in the marine actinomycete Salinispora tropica.</title>
        <authorList>
            <person name="Udwary D.W."/>
            <person name="Zeigler L."/>
            <person name="Asolkar R.N."/>
            <person name="Singan V."/>
            <person name="Lapidus A."/>
            <person name="Fenical W."/>
            <person name="Jensen P.R."/>
            <person name="Moore B.S."/>
        </authorList>
    </citation>
    <scope>NUCLEOTIDE SEQUENCE [LARGE SCALE GENOMIC DNA]</scope>
    <source>
        <strain evidence="3">ATCC BAA-916 / DSM 44818 / CNB-440</strain>
    </source>
</reference>
<gene>
    <name evidence="2" type="ordered locus">Strop_1510</name>
</gene>
<dbReference type="Proteomes" id="UP000000235">
    <property type="component" value="Chromosome"/>
</dbReference>
<dbReference type="AlphaFoldDB" id="A4X526"/>
<sequence length="702" mass="76938">MADRPGMLDSVRLAARKAPIFQLYRRRDRLRATLCRVNVALGQADPQDPLTRRRVRELDTAAVLLGQARWHAERARATGDTTALKRARQAFTEGQRLADRIEALVAGGNGAYATDRFPILERAGTEIDHCQGVPLVPAITPVVVLRGSDEEMGAQYARQIAAIFGRWILRYGVRRLTADERVEVGRWEAVHGEHLPWLGRFVDGWVAGARESGVNLDRASIMDLWVGHRPPATSWLDASSGLPELPPIACTSLAAWGESTPDGALVAAATGDHELSYQVTVAAFPDDGHPFVHTIFSAAGTLPTVGPNWFFGHPGMSRSGLAYVHHGGGPKFLEPRHSWGYGLRRTPSVWHLLRYATSAHDAREMEQSWPIGDVGRGDQATVGGFYADADYAYIIEGRDDPVAVREAGLLGERDFLYANNSAMHPDAVRSEWMRRAPDGSWLWDREGGYRPATPRGMTKSPGMLLKWLSGRMSTDELLVAGMQFAYWNSYHRNVFLRRMADAHHGHLDVGALRAIYRTVGTAPTGSWAAAVRRYRRTGEWSRISAAHASNAFVAIMKPSTGYYSLCTGPARRGAAPMSPDSAMIVRGETNAFWDLELPDTPTALVERAEALADRLLGHARDTVAGATHAGETASDVAEWLAAAQTDTSSPRDADGIEALGRRVRAATRAQVRARQILHLGDPPPEFTLPERRKPPRPSVGTP</sequence>
<organism evidence="2 3">
    <name type="scientific">Salinispora tropica (strain ATCC BAA-916 / DSM 44818 / JCM 13857 / NBRC 105044 / CNB-440)</name>
    <dbReference type="NCBI Taxonomy" id="369723"/>
    <lineage>
        <taxon>Bacteria</taxon>
        <taxon>Bacillati</taxon>
        <taxon>Actinomycetota</taxon>
        <taxon>Actinomycetes</taxon>
        <taxon>Micromonosporales</taxon>
        <taxon>Micromonosporaceae</taxon>
        <taxon>Salinispora</taxon>
    </lineage>
</organism>
<accession>A4X526</accession>
<evidence type="ECO:0000313" key="2">
    <source>
        <dbReference type="EMBL" id="ABP53976.1"/>
    </source>
</evidence>
<proteinExistence type="predicted"/>
<dbReference type="RefSeq" id="WP_011905408.1">
    <property type="nucleotide sequence ID" value="NC_009380.1"/>
</dbReference>
<dbReference type="KEGG" id="stp:Strop_1510"/>
<dbReference type="Gene3D" id="3.60.60.10">
    <property type="entry name" value="Penicillin V Acylase, Chain A"/>
    <property type="match status" value="1"/>
</dbReference>
<dbReference type="HOGENOM" id="CLU_396318_0_0_11"/>
<dbReference type="EMBL" id="CP000667">
    <property type="protein sequence ID" value="ABP53976.1"/>
    <property type="molecule type" value="Genomic_DNA"/>
</dbReference>
<keyword evidence="3" id="KW-1185">Reference proteome</keyword>
<evidence type="ECO:0000313" key="3">
    <source>
        <dbReference type="Proteomes" id="UP000000235"/>
    </source>
</evidence>
<dbReference type="eggNOG" id="ENOG5033R6H">
    <property type="taxonomic scope" value="Bacteria"/>
</dbReference>